<evidence type="ECO:0000313" key="2">
    <source>
        <dbReference type="Proteomes" id="UP001148737"/>
    </source>
</evidence>
<proteinExistence type="predicted"/>
<evidence type="ECO:0000313" key="1">
    <source>
        <dbReference type="EMBL" id="KAJ3494310.1"/>
    </source>
</evidence>
<dbReference type="Proteomes" id="UP001148737">
    <property type="component" value="Unassembled WGS sequence"/>
</dbReference>
<accession>A0ACC1QZD2</accession>
<protein>
    <submittedName>
        <fullName evidence="1">Uncharacterized protein</fullName>
    </submittedName>
</protein>
<keyword evidence="2" id="KW-1185">Reference proteome</keyword>
<comment type="caution">
    <text evidence="1">The sequence shown here is derived from an EMBL/GenBank/DDBJ whole genome shotgun (WGS) entry which is preliminary data.</text>
</comment>
<name>A0ACC1QZD2_9HYPO</name>
<gene>
    <name evidence="1" type="ORF">NLG97_g4160</name>
</gene>
<reference evidence="1" key="1">
    <citation type="submission" date="2022-07" db="EMBL/GenBank/DDBJ databases">
        <title>Genome Sequence of Lecanicillium saksenae.</title>
        <authorList>
            <person name="Buettner E."/>
        </authorList>
    </citation>
    <scope>NUCLEOTIDE SEQUENCE</scope>
    <source>
        <strain evidence="1">VT-O1</strain>
    </source>
</reference>
<organism evidence="1 2">
    <name type="scientific">Lecanicillium saksenae</name>
    <dbReference type="NCBI Taxonomy" id="468837"/>
    <lineage>
        <taxon>Eukaryota</taxon>
        <taxon>Fungi</taxon>
        <taxon>Dikarya</taxon>
        <taxon>Ascomycota</taxon>
        <taxon>Pezizomycotina</taxon>
        <taxon>Sordariomycetes</taxon>
        <taxon>Hypocreomycetidae</taxon>
        <taxon>Hypocreales</taxon>
        <taxon>Cordycipitaceae</taxon>
        <taxon>Lecanicillium</taxon>
    </lineage>
</organism>
<sequence length="311" mass="34409">MQSSTHFGQSPWSLSSSQIVVPNSGPREFSFSLVNASGSPLIGEIRSIGECQLIADGISSHDRRGADFTAFQEYDPDAVIGWDLSTALQHDLLSQYNVAAVAAAPKETTHGWGCEPSHWRHQALMDFKDDILQNKALASDDNGSTFEEPNLKPFGYGEEAKDQEVIINGCDISDSGLEGSSPKEGGRSATAVCRERGTKAKQGTLQAPYVDVSTSSSAQWPRRADSEHTSRRKKLTTDQKRRNHIRHEQTRRGRIRDGFKELTALVPKLQGETRSKSTMLFTTIEWLETLVERNRALEGQLKQLNYTTGNS</sequence>
<dbReference type="EMBL" id="JANAKD010000391">
    <property type="protein sequence ID" value="KAJ3494310.1"/>
    <property type="molecule type" value="Genomic_DNA"/>
</dbReference>